<dbReference type="KEGG" id="scm:SCHCO_02504839"/>
<dbReference type="InParanoid" id="D8Q676"/>
<evidence type="ECO:0000256" key="1">
    <source>
        <dbReference type="SAM" id="MobiDB-lite"/>
    </source>
</evidence>
<feature type="compositionally biased region" description="Low complexity" evidence="1">
    <location>
        <begin position="438"/>
        <end position="448"/>
    </location>
</feature>
<dbReference type="Proteomes" id="UP000007431">
    <property type="component" value="Unassembled WGS sequence"/>
</dbReference>
<proteinExistence type="predicted"/>
<gene>
    <name evidence="2" type="ORF">SCHCODRAFT_110067</name>
</gene>
<dbReference type="GeneID" id="9592607"/>
<sequence>MTEYDFSQEGYERHMRKMHRVYNWTCDNARIPQKNPFAPPTPATGLMDLPYDAAGKTKSRQRSASMHDTRARTVIPPKRSSTTPTNPYGSKHSNSSYTLVQPVVTPPVAAGYPAPPPPQIIYYNPGQPQAQPRRHHRANSYAAPPPPQVYGYQAPVTTHVYPYPTTAPRKSTSSAQRPPIVVPPAVPQYTMPTSPKQQPLIKRLFGFGRKNSVRSSSREPSRDERRGSKESTTTTRSTTGSGRAAIAPHLSTRARRPITITGHLVTASAGSATRHLAARDIPPDHPGTITRTSPLLHAATRATSPPPHEFPSPAAFISLSPTTRTSPYLDVLRLDSTACFAVDQGLIAFVQPFSSRLSSSRPAYLLSSSPSPFLAFRLVSPFRFSHPRSNYPPRIYSYLTLMIMTLHEYGGGLHEDGLDLPELGLGLHEFGLDLPELGPGLPEGGLTPSPTPPRLRPSSRTFSHFARTVHSTHDIRRACDESSACSMSA</sequence>
<dbReference type="VEuPathDB" id="FungiDB:SCHCODRAFT_02504839"/>
<feature type="region of interest" description="Disordered" evidence="1">
    <location>
        <begin position="161"/>
        <end position="249"/>
    </location>
</feature>
<dbReference type="EMBL" id="GL377307">
    <property type="protein sequence ID" value="EFI96590.1"/>
    <property type="molecule type" value="Genomic_DNA"/>
</dbReference>
<feature type="region of interest" description="Disordered" evidence="1">
    <location>
        <begin position="41"/>
        <end position="94"/>
    </location>
</feature>
<feature type="region of interest" description="Disordered" evidence="1">
    <location>
        <begin position="438"/>
        <end position="457"/>
    </location>
</feature>
<keyword evidence="3" id="KW-1185">Reference proteome</keyword>
<evidence type="ECO:0000313" key="2">
    <source>
        <dbReference type="EMBL" id="EFI96590.1"/>
    </source>
</evidence>
<feature type="compositionally biased region" description="Polar residues" evidence="1">
    <location>
        <begin position="79"/>
        <end position="94"/>
    </location>
</feature>
<feature type="compositionally biased region" description="Low complexity" evidence="1">
    <location>
        <begin position="230"/>
        <end position="243"/>
    </location>
</feature>
<evidence type="ECO:0000313" key="3">
    <source>
        <dbReference type="Proteomes" id="UP000007431"/>
    </source>
</evidence>
<organism evidence="3">
    <name type="scientific">Schizophyllum commune (strain H4-8 / FGSC 9210)</name>
    <name type="common">Split gill fungus</name>
    <dbReference type="NCBI Taxonomy" id="578458"/>
    <lineage>
        <taxon>Eukaryota</taxon>
        <taxon>Fungi</taxon>
        <taxon>Dikarya</taxon>
        <taxon>Basidiomycota</taxon>
        <taxon>Agaricomycotina</taxon>
        <taxon>Agaricomycetes</taxon>
        <taxon>Agaricomycetidae</taxon>
        <taxon>Agaricales</taxon>
        <taxon>Schizophyllaceae</taxon>
        <taxon>Schizophyllum</taxon>
    </lineage>
</organism>
<dbReference type="OMA" id="PTVIHYP"/>
<dbReference type="HOGENOM" id="CLU_557960_0_0_1"/>
<name>D8Q676_SCHCM</name>
<dbReference type="AlphaFoldDB" id="D8Q676"/>
<feature type="region of interest" description="Disordered" evidence="1">
    <location>
        <begin position="126"/>
        <end position="148"/>
    </location>
</feature>
<dbReference type="OrthoDB" id="2976199at2759"/>
<accession>D8Q676</accession>
<feature type="compositionally biased region" description="Basic and acidic residues" evidence="1">
    <location>
        <begin position="216"/>
        <end position="229"/>
    </location>
</feature>
<protein>
    <submittedName>
        <fullName evidence="2">Uncharacterized protein</fullName>
    </submittedName>
</protein>
<feature type="non-terminal residue" evidence="2">
    <location>
        <position position="489"/>
    </location>
</feature>
<reference evidence="2 3" key="1">
    <citation type="journal article" date="2010" name="Nat. Biotechnol.">
        <title>Genome sequence of the model mushroom Schizophyllum commune.</title>
        <authorList>
            <person name="Ohm R.A."/>
            <person name="de Jong J.F."/>
            <person name="Lugones L.G."/>
            <person name="Aerts A."/>
            <person name="Kothe E."/>
            <person name="Stajich J.E."/>
            <person name="de Vries R.P."/>
            <person name="Record E."/>
            <person name="Levasseur A."/>
            <person name="Baker S.E."/>
            <person name="Bartholomew K.A."/>
            <person name="Coutinho P.M."/>
            <person name="Erdmann S."/>
            <person name="Fowler T.J."/>
            <person name="Gathman A.C."/>
            <person name="Lombard V."/>
            <person name="Henrissat B."/>
            <person name="Knabe N."/>
            <person name="Kuees U."/>
            <person name="Lilly W.W."/>
            <person name="Lindquist E."/>
            <person name="Lucas S."/>
            <person name="Magnuson J.K."/>
            <person name="Piumi F."/>
            <person name="Raudaskoski M."/>
            <person name="Salamov A."/>
            <person name="Schmutz J."/>
            <person name="Schwarze F.W.M.R."/>
            <person name="vanKuyk P.A."/>
            <person name="Horton J.S."/>
            <person name="Grigoriev I.V."/>
            <person name="Woesten H.A.B."/>
        </authorList>
    </citation>
    <scope>NUCLEOTIDE SEQUENCE [LARGE SCALE GENOMIC DNA]</scope>
    <source>
        <strain evidence="3">H4-8 / FGSC 9210</strain>
    </source>
</reference>